<protein>
    <submittedName>
        <fullName evidence="3">Sialate O-acetylesterase</fullName>
    </submittedName>
</protein>
<feature type="domain" description="Sialate O-acetylesterase" evidence="2">
    <location>
        <begin position="105"/>
        <end position="346"/>
    </location>
</feature>
<dbReference type="RefSeq" id="WP_379664106.1">
    <property type="nucleotide sequence ID" value="NZ_JBHUDG010000050.1"/>
</dbReference>
<evidence type="ECO:0000259" key="2">
    <source>
        <dbReference type="Pfam" id="PF03629"/>
    </source>
</evidence>
<comment type="caution">
    <text evidence="3">The sequence shown here is derived from an EMBL/GenBank/DDBJ whole genome shotgun (WGS) entry which is preliminary data.</text>
</comment>
<dbReference type="InterPro" id="IPR039329">
    <property type="entry name" value="SIAE"/>
</dbReference>
<dbReference type="SUPFAM" id="SSF52266">
    <property type="entry name" value="SGNH hydrolase"/>
    <property type="match status" value="1"/>
</dbReference>
<reference evidence="4" key="1">
    <citation type="journal article" date="2019" name="Int. J. Syst. Evol. Microbiol.">
        <title>The Global Catalogue of Microorganisms (GCM) 10K type strain sequencing project: providing services to taxonomists for standard genome sequencing and annotation.</title>
        <authorList>
            <consortium name="The Broad Institute Genomics Platform"/>
            <consortium name="The Broad Institute Genome Sequencing Center for Infectious Disease"/>
            <person name="Wu L."/>
            <person name="Ma J."/>
        </authorList>
    </citation>
    <scope>NUCLEOTIDE SEQUENCE [LARGE SCALE GENOMIC DNA]</scope>
    <source>
        <strain evidence="4">CCUG 53762</strain>
    </source>
</reference>
<dbReference type="EMBL" id="JBHUDG010000050">
    <property type="protein sequence ID" value="MFD1631740.1"/>
    <property type="molecule type" value="Genomic_DNA"/>
</dbReference>
<evidence type="ECO:0000313" key="4">
    <source>
        <dbReference type="Proteomes" id="UP001597118"/>
    </source>
</evidence>
<evidence type="ECO:0000256" key="1">
    <source>
        <dbReference type="ARBA" id="ARBA00022801"/>
    </source>
</evidence>
<organism evidence="3 4">
    <name type="scientific">Pseudopedobacter beijingensis</name>
    <dbReference type="NCBI Taxonomy" id="1207056"/>
    <lineage>
        <taxon>Bacteria</taxon>
        <taxon>Pseudomonadati</taxon>
        <taxon>Bacteroidota</taxon>
        <taxon>Sphingobacteriia</taxon>
        <taxon>Sphingobacteriales</taxon>
        <taxon>Sphingobacteriaceae</taxon>
        <taxon>Pseudopedobacter</taxon>
    </lineage>
</organism>
<dbReference type="InterPro" id="IPR005181">
    <property type="entry name" value="SASA"/>
</dbReference>
<evidence type="ECO:0000313" key="3">
    <source>
        <dbReference type="EMBL" id="MFD1631740.1"/>
    </source>
</evidence>
<name>A0ABW4IG39_9SPHI</name>
<keyword evidence="4" id="KW-1185">Reference proteome</keyword>
<gene>
    <name evidence="3" type="ORF">ACFSAH_17840</name>
</gene>
<dbReference type="Proteomes" id="UP001597118">
    <property type="component" value="Unassembled WGS sequence"/>
</dbReference>
<proteinExistence type="predicted"/>
<keyword evidence="1" id="KW-0378">Hydrolase</keyword>
<accession>A0ABW4IG39</accession>
<dbReference type="PANTHER" id="PTHR22901">
    <property type="entry name" value="SIALATE O-ACETYLESTERASE"/>
    <property type="match status" value="1"/>
</dbReference>
<dbReference type="InterPro" id="IPR036514">
    <property type="entry name" value="SGNH_hydro_sf"/>
</dbReference>
<dbReference type="Gene3D" id="3.40.50.1110">
    <property type="entry name" value="SGNH hydrolase"/>
    <property type="match status" value="1"/>
</dbReference>
<dbReference type="PANTHER" id="PTHR22901:SF0">
    <property type="entry name" value="SIALATE O-ACETYLESTERASE"/>
    <property type="match status" value="1"/>
</dbReference>
<dbReference type="Pfam" id="PF03629">
    <property type="entry name" value="SASA"/>
    <property type="match status" value="1"/>
</dbReference>
<sequence length="464" mass="52658">MKKLFILLLILLSGSHLFSQIYLPSFFSDNAVLQRNTEVNIWGWVNKGRQVTVTTSWSDEVVKVNANSHSRFDIKLKTPDAGGPYEMTITSGKFKKVVKNILIGEVWLCSGQSNMRRSTDDRLKEMLDEQPIATNSKIRLLEVSHVASFIPQDDIFASWTECNPETVKGFSAIAYFIAKQLNIELNVPIGVIDASWGGTSAEVWTPAEIINADEELLANANFQKPNPTKPHEPGTLWNTMIKPFSGYNIAGVFWYQGESNVATYNGYGKLFSEMIKSWRNAWNYEFPFYYVQIAPFDYRSKPEEQKGALLREQQTKVLSLPRTGMVVITDLVPNVKDIHPTRKKEVAERLAGLALSEVYRKKGYDYKSPVYKSHQVKDNKIIIEFDYIKGPLNVKGEQITDLLIADESREFVAGDFKIIGNKLIVFNKSIKNPVAVRFGFTDISMPNLFNNKGLPVSPFRTDNW</sequence>